<proteinExistence type="predicted"/>
<accession>A0ABT3P0B5</accession>
<sequence length="150" mass="16865">MNGYHAREEAASREDDPDIPLVSCSSPPCFLRELSPSFLGPLTRAEILVLLENLLAVRWARTPLERAWLGSMLHRHIAQISGKDAKAASPAQLAAIGVDPSRETLRKLALDLRKALPRIEDRSLRRDLQDVLASLEHFLRRRCAALREEL</sequence>
<organism evidence="1 2">
    <name type="scientific">Sabulicella glaciei</name>
    <dbReference type="NCBI Taxonomy" id="2984948"/>
    <lineage>
        <taxon>Bacteria</taxon>
        <taxon>Pseudomonadati</taxon>
        <taxon>Pseudomonadota</taxon>
        <taxon>Alphaproteobacteria</taxon>
        <taxon>Acetobacterales</taxon>
        <taxon>Acetobacteraceae</taxon>
        <taxon>Sabulicella</taxon>
    </lineage>
</organism>
<dbReference type="Proteomes" id="UP001526430">
    <property type="component" value="Unassembled WGS sequence"/>
</dbReference>
<evidence type="ECO:0000313" key="2">
    <source>
        <dbReference type="Proteomes" id="UP001526430"/>
    </source>
</evidence>
<name>A0ABT3P0B5_9PROT</name>
<comment type="caution">
    <text evidence="1">The sequence shown here is derived from an EMBL/GenBank/DDBJ whole genome shotgun (WGS) entry which is preliminary data.</text>
</comment>
<keyword evidence="2" id="KW-1185">Reference proteome</keyword>
<evidence type="ECO:0000313" key="1">
    <source>
        <dbReference type="EMBL" id="MCW8087851.1"/>
    </source>
</evidence>
<dbReference type="EMBL" id="JAPFQI010000022">
    <property type="protein sequence ID" value="MCW8087851.1"/>
    <property type="molecule type" value="Genomic_DNA"/>
</dbReference>
<protein>
    <submittedName>
        <fullName evidence="1">Uncharacterized protein</fullName>
    </submittedName>
</protein>
<reference evidence="1 2" key="1">
    <citation type="submission" date="2022-10" db="EMBL/GenBank/DDBJ databases">
        <title>Roseococcus glaciei nov., sp. nov., isolated from glacier.</title>
        <authorList>
            <person name="Liu Q."/>
            <person name="Xin Y.-H."/>
        </authorList>
    </citation>
    <scope>NUCLEOTIDE SEQUENCE [LARGE SCALE GENOMIC DNA]</scope>
    <source>
        <strain evidence="1 2">MDT2-1-1</strain>
    </source>
</reference>
<gene>
    <name evidence="1" type="ORF">OF850_19800</name>
</gene>